<dbReference type="Gene3D" id="3.40.50.300">
    <property type="entry name" value="P-loop containing nucleotide triphosphate hydrolases"/>
    <property type="match status" value="2"/>
</dbReference>
<evidence type="ECO:0000313" key="6">
    <source>
        <dbReference type="EMBL" id="MDW8799635.1"/>
    </source>
</evidence>
<sequence>MNRELIPQEVIYDFKVDTIGLRGDFNSMPEYDQVYEKIKTALEIDKEGYNIYLIDDFSKDKLEKIIEFVKKNLKTKDKPQDICYVVHNDEKVPEAIFLPGGKGMKLKETVENIQKFYLETTYDFYNSSSNKEKETIVDNLQKTRGNLISKLVKMAEDDGFTMKATQNGFTFIPLKEEGELMGEEDYDTLKSEEKEDILTKVNSLKSNAQEVLDELRDIELLEVEKIKKIMEEYYKTKAKEQRKEFLEEFSENQHIVELLNDICDDIEKEIVEIYSISYEDDEEEINGIIYRYVVNVLVDNSENDTPPVIFEEDPNINNLLGSIEYENKNGTYITDVSLIKAGSFLKANGGCLILRLSSLLTNSSAYYYFKKSLISGKVDLDYNRGYLELLSLNGLKPEPVNFNVKIILIGDYNTYDLLYSYDEDFKKIFKIRAEHNSTLDINNDTKQAFFEKLSDICQSNNLHGLTDEAVKELAKFSSRKAENKNKLYIDEYELGRVLMLANNKVEREQRAFIEDYDIIDTVYEEELIEREIDESYKDNKIFINVKGKLIGEVNGLSVIDTGYFSFGKPIRITCSCYKGAGNIVDVQKESDLSGKIHNKAINTLKGFMNTLMGGYEKLPVDFHLSFEQLYGKIDGDSASVAEIISMISAFSKIPVKQNVAVTGSINQFGEVQPIGGVNEKIEGFFKICKLVDTIKGKGVLIPESNVNSLVLNREVEEEIKKGNFHIYSMSHIKDAVEVLIGDKNIGYKEVMEELEKESKKYSGKKSTRKSSTTRRKKKEE</sequence>
<organism evidence="6 7">
    <name type="scientific">Clostridium tanneri</name>
    <dbReference type="NCBI Taxonomy" id="3037988"/>
    <lineage>
        <taxon>Bacteria</taxon>
        <taxon>Bacillati</taxon>
        <taxon>Bacillota</taxon>
        <taxon>Clostridia</taxon>
        <taxon>Eubacteriales</taxon>
        <taxon>Clostridiaceae</taxon>
        <taxon>Clostridium</taxon>
    </lineage>
</organism>
<reference evidence="6 7" key="1">
    <citation type="submission" date="2023-04" db="EMBL/GenBank/DDBJ databases">
        <title>Clostridium tannerae sp. nov., isolated from the fecal material of an alpaca.</title>
        <authorList>
            <person name="Miller S."/>
            <person name="Hendry M."/>
            <person name="King J."/>
            <person name="Sankaranarayanan K."/>
            <person name="Lawson P.A."/>
        </authorList>
    </citation>
    <scope>NUCLEOTIDE SEQUENCE [LARGE SCALE GENOMIC DNA]</scope>
    <source>
        <strain evidence="6 7">A1-XYC3</strain>
    </source>
</reference>
<dbReference type="PRINTS" id="PR00830">
    <property type="entry name" value="ENDOLAPTASE"/>
</dbReference>
<dbReference type="Gene3D" id="3.30.230.10">
    <property type="match status" value="1"/>
</dbReference>
<evidence type="ECO:0000256" key="3">
    <source>
        <dbReference type="SAM" id="Coils"/>
    </source>
</evidence>
<evidence type="ECO:0000256" key="2">
    <source>
        <dbReference type="PROSITE-ProRule" id="PRU01122"/>
    </source>
</evidence>
<dbReference type="SUPFAM" id="SSF54211">
    <property type="entry name" value="Ribosomal protein S5 domain 2-like"/>
    <property type="match status" value="1"/>
</dbReference>
<evidence type="ECO:0000256" key="1">
    <source>
        <dbReference type="ARBA" id="ARBA00022670"/>
    </source>
</evidence>
<gene>
    <name evidence="6" type="ORF">P8V03_00530</name>
</gene>
<name>A0ABU4JND7_9CLOT</name>
<dbReference type="EC" id="3.4.21.53" evidence="2"/>
<feature type="active site" evidence="2">
    <location>
        <position position="637"/>
    </location>
</feature>
<dbReference type="InterPro" id="IPR027065">
    <property type="entry name" value="Lon_Prtase"/>
</dbReference>
<dbReference type="RefSeq" id="WP_318796331.1">
    <property type="nucleotide sequence ID" value="NZ_JARUJP010000001.1"/>
</dbReference>
<keyword evidence="3" id="KW-0175">Coiled coil</keyword>
<keyword evidence="2" id="KW-0720">Serine protease</keyword>
<evidence type="ECO:0000256" key="4">
    <source>
        <dbReference type="SAM" id="MobiDB-lite"/>
    </source>
</evidence>
<dbReference type="Pfam" id="PF13654">
    <property type="entry name" value="AAA_32"/>
    <property type="match status" value="1"/>
</dbReference>
<feature type="compositionally biased region" description="Basic residues" evidence="4">
    <location>
        <begin position="761"/>
        <end position="780"/>
    </location>
</feature>
<accession>A0ABU4JND7</accession>
<evidence type="ECO:0000313" key="7">
    <source>
        <dbReference type="Proteomes" id="UP001281656"/>
    </source>
</evidence>
<evidence type="ECO:0000259" key="5">
    <source>
        <dbReference type="PROSITE" id="PS51786"/>
    </source>
</evidence>
<keyword evidence="7" id="KW-1185">Reference proteome</keyword>
<feature type="domain" description="Lon proteolytic" evidence="5">
    <location>
        <begin position="547"/>
        <end position="742"/>
    </location>
</feature>
<dbReference type="Gene3D" id="1.10.8.60">
    <property type="match status" value="1"/>
</dbReference>
<dbReference type="InterPro" id="IPR020568">
    <property type="entry name" value="Ribosomal_Su5_D2-typ_SF"/>
</dbReference>
<dbReference type="Pfam" id="PF05362">
    <property type="entry name" value="Lon_C"/>
    <property type="match status" value="1"/>
</dbReference>
<dbReference type="PROSITE" id="PS51786">
    <property type="entry name" value="LON_PROTEOLYTIC"/>
    <property type="match status" value="1"/>
</dbReference>
<dbReference type="InterPro" id="IPR014721">
    <property type="entry name" value="Ribsml_uS5_D2-typ_fold_subgr"/>
</dbReference>
<comment type="catalytic activity">
    <reaction evidence="2">
        <text>Hydrolysis of proteins in presence of ATP.</text>
        <dbReference type="EC" id="3.4.21.53"/>
    </reaction>
</comment>
<dbReference type="PANTHER" id="PTHR10046">
    <property type="entry name" value="ATP DEPENDENT LON PROTEASE FAMILY MEMBER"/>
    <property type="match status" value="1"/>
</dbReference>
<comment type="similarity">
    <text evidence="2">Belongs to the peptidase S16 family.</text>
</comment>
<proteinExistence type="inferred from homology"/>
<dbReference type="Proteomes" id="UP001281656">
    <property type="component" value="Unassembled WGS sequence"/>
</dbReference>
<feature type="coiled-coil region" evidence="3">
    <location>
        <begin position="194"/>
        <end position="221"/>
    </location>
</feature>
<dbReference type="InterPro" id="IPR041699">
    <property type="entry name" value="AAA_32"/>
</dbReference>
<dbReference type="InterPro" id="IPR027417">
    <property type="entry name" value="P-loop_NTPase"/>
</dbReference>
<feature type="active site" evidence="2">
    <location>
        <position position="680"/>
    </location>
</feature>
<keyword evidence="1 2" id="KW-0645">Protease</keyword>
<feature type="region of interest" description="Disordered" evidence="4">
    <location>
        <begin position="755"/>
        <end position="780"/>
    </location>
</feature>
<keyword evidence="2" id="KW-0378">Hydrolase</keyword>
<dbReference type="InterPro" id="IPR008269">
    <property type="entry name" value="Lon_proteolytic"/>
</dbReference>
<dbReference type="EMBL" id="JARUJP010000001">
    <property type="protein sequence ID" value="MDW8799635.1"/>
    <property type="molecule type" value="Genomic_DNA"/>
</dbReference>
<protein>
    <recommendedName>
        <fullName evidence="2">endopeptidase La</fullName>
        <ecNumber evidence="2">3.4.21.53</ecNumber>
    </recommendedName>
</protein>
<comment type="caution">
    <text evidence="6">The sequence shown here is derived from an EMBL/GenBank/DDBJ whole genome shotgun (WGS) entry which is preliminary data.</text>
</comment>